<evidence type="ECO:0000313" key="2">
    <source>
        <dbReference type="EMBL" id="KAH7014257.1"/>
    </source>
</evidence>
<proteinExistence type="predicted"/>
<dbReference type="RefSeq" id="XP_046005224.1">
    <property type="nucleotide sequence ID" value="XM_046162815.1"/>
</dbReference>
<dbReference type="AlphaFoldDB" id="A0A9P8XRV5"/>
<name>A0A9P8XRV5_9PEZI</name>
<keyword evidence="3" id="KW-1185">Reference proteome</keyword>
<dbReference type="EMBL" id="JAGTJQ010000013">
    <property type="protein sequence ID" value="KAH7014257.1"/>
    <property type="molecule type" value="Genomic_DNA"/>
</dbReference>
<gene>
    <name evidence="2" type="ORF">B0I36DRAFT_436315</name>
</gene>
<feature type="compositionally biased region" description="Low complexity" evidence="1">
    <location>
        <begin position="345"/>
        <end position="376"/>
    </location>
</feature>
<evidence type="ECO:0000256" key="1">
    <source>
        <dbReference type="SAM" id="MobiDB-lite"/>
    </source>
</evidence>
<reference evidence="2" key="1">
    <citation type="journal article" date="2021" name="Nat. Commun.">
        <title>Genetic determinants of endophytism in the Arabidopsis root mycobiome.</title>
        <authorList>
            <person name="Mesny F."/>
            <person name="Miyauchi S."/>
            <person name="Thiergart T."/>
            <person name="Pickel B."/>
            <person name="Atanasova L."/>
            <person name="Karlsson M."/>
            <person name="Huettel B."/>
            <person name="Barry K.W."/>
            <person name="Haridas S."/>
            <person name="Chen C."/>
            <person name="Bauer D."/>
            <person name="Andreopoulos W."/>
            <person name="Pangilinan J."/>
            <person name="LaButti K."/>
            <person name="Riley R."/>
            <person name="Lipzen A."/>
            <person name="Clum A."/>
            <person name="Drula E."/>
            <person name="Henrissat B."/>
            <person name="Kohler A."/>
            <person name="Grigoriev I.V."/>
            <person name="Martin F.M."/>
            <person name="Hacquard S."/>
        </authorList>
    </citation>
    <scope>NUCLEOTIDE SEQUENCE</scope>
    <source>
        <strain evidence="2">MPI-CAGE-CH-0230</strain>
    </source>
</reference>
<comment type="caution">
    <text evidence="2">The sequence shown here is derived from an EMBL/GenBank/DDBJ whole genome shotgun (WGS) entry which is preliminary data.</text>
</comment>
<sequence length="896" mass="98105">MEKSTLTRPVHSSWQKLGWLDCLVWRSGWASAGQAPPRRSLTIPPGGSSPGWSITNDDAFVSSSIRDEVRSQDDDKACEMHYLSATISFLALISSALAATTTTTTMSVPPGSHPHGDAPQDLTEALIELLVGPKNTGIRAQVHQNALTRGNTPSAGLAGKVHLLGPPPPGSPQPLWMVDRLLEPQTMVHFLQSALHGVLPGGSKSSLPLVHPEVVQLLSTPPSQWAPAPYNTKPQPYMFDIMTRIGSHEDNTRLQVVSKDLHFQKSRAWEGIVPMSDRHWAEQELDHPSNFPQACQHITALIDVFLYLNLDHVKHALRTTYNLIHDHLGEFEKALEAKYAAETAAAATTAPAPPDSATAATTTTTETKPTTTSTSTGDDDDDDDAYVEPPRGPAKLTEHWAEYMTVHFAHMETRAHAWATAHLDTLKQGVLSRLQAHQQPGPPDAQPNGPYDELQWLLTNMWQDLVENQAYVDCAMFIPLDGYHGMKPGLSATGRPTNQTVADAMDRERRGGGAEPDDSAGATLPGQQGLSRPMYVDPDIQVRMTQYHLKRRELQMLHMMNHTMANLLAGIPSRPDRPLNDPADILLNAQGQDVAQRQTRVLLRGGDDRVAAAAAATAAGQKKTMGKESWVLEGETMHSQIEVVLYRTYHGHDDDDWNKFVEKFEADNEDWGKELVGTDKLRAKMKLTWRNVVGELDLEGVEAVKKHFNDNISEDVHGIDFVLFADEASIESYLNPVTTTTTATTANASGTASGATQPKLLPGDVGGFILAVDVQFDPSAPPHEHSDESPEYAGEVRLRGSLLWDNVMPASILQSESIEDLWPMARVHPRKMYTGPVVKAQLAAWGAKGLGGRYSPTLGMHEKFKLNAIKGRGAGGRAAAFTRRSNCMARRRALVH</sequence>
<feature type="region of interest" description="Disordered" evidence="1">
    <location>
        <begin position="507"/>
        <end position="536"/>
    </location>
</feature>
<feature type="compositionally biased region" description="Acidic residues" evidence="1">
    <location>
        <begin position="377"/>
        <end position="386"/>
    </location>
</feature>
<protein>
    <submittedName>
        <fullName evidence="2">Uncharacterized protein</fullName>
    </submittedName>
</protein>
<dbReference type="GeneID" id="70192361"/>
<accession>A0A9P8XRV5</accession>
<dbReference type="OrthoDB" id="3437405at2759"/>
<feature type="region of interest" description="Disordered" evidence="1">
    <location>
        <begin position="345"/>
        <end position="393"/>
    </location>
</feature>
<evidence type="ECO:0000313" key="3">
    <source>
        <dbReference type="Proteomes" id="UP000756346"/>
    </source>
</evidence>
<dbReference type="Proteomes" id="UP000756346">
    <property type="component" value="Unassembled WGS sequence"/>
</dbReference>
<organism evidence="2 3">
    <name type="scientific">Microdochium trichocladiopsis</name>
    <dbReference type="NCBI Taxonomy" id="1682393"/>
    <lineage>
        <taxon>Eukaryota</taxon>
        <taxon>Fungi</taxon>
        <taxon>Dikarya</taxon>
        <taxon>Ascomycota</taxon>
        <taxon>Pezizomycotina</taxon>
        <taxon>Sordariomycetes</taxon>
        <taxon>Xylariomycetidae</taxon>
        <taxon>Xylariales</taxon>
        <taxon>Microdochiaceae</taxon>
        <taxon>Microdochium</taxon>
    </lineage>
</organism>